<evidence type="ECO:0000313" key="14">
    <source>
        <dbReference type="Proteomes" id="UP001209540"/>
    </source>
</evidence>
<dbReference type="InterPro" id="IPR036961">
    <property type="entry name" value="Kinesin_motor_dom_sf"/>
</dbReference>
<dbReference type="EMBL" id="JAIXMP010000014">
    <property type="protein sequence ID" value="KAI9262125.1"/>
    <property type="molecule type" value="Genomic_DNA"/>
</dbReference>
<evidence type="ECO:0000256" key="3">
    <source>
        <dbReference type="ARBA" id="ARBA00022840"/>
    </source>
</evidence>
<keyword evidence="5 8" id="KW-0518">Myosin</keyword>
<evidence type="ECO:0000256" key="10">
    <source>
        <dbReference type="SAM" id="MobiDB-lite"/>
    </source>
</evidence>
<reference evidence="13" key="1">
    <citation type="journal article" date="2022" name="IScience">
        <title>Evolution of zygomycete secretomes and the origins of terrestrial fungal ecologies.</title>
        <authorList>
            <person name="Chang Y."/>
            <person name="Wang Y."/>
            <person name="Mondo S."/>
            <person name="Ahrendt S."/>
            <person name="Andreopoulos W."/>
            <person name="Barry K."/>
            <person name="Beard J."/>
            <person name="Benny G.L."/>
            <person name="Blankenship S."/>
            <person name="Bonito G."/>
            <person name="Cuomo C."/>
            <person name="Desiro A."/>
            <person name="Gervers K.A."/>
            <person name="Hundley H."/>
            <person name="Kuo A."/>
            <person name="LaButti K."/>
            <person name="Lang B.F."/>
            <person name="Lipzen A."/>
            <person name="O'Donnell K."/>
            <person name="Pangilinan J."/>
            <person name="Reynolds N."/>
            <person name="Sandor L."/>
            <person name="Smith M.E."/>
            <person name="Tsang A."/>
            <person name="Grigoriev I.V."/>
            <person name="Stajich J.E."/>
            <person name="Spatafora J.W."/>
        </authorList>
    </citation>
    <scope>NUCLEOTIDE SEQUENCE</scope>
    <source>
        <strain evidence="13">RSA 2281</strain>
    </source>
</reference>
<dbReference type="SMART" id="SM00242">
    <property type="entry name" value="MYSc"/>
    <property type="match status" value="1"/>
</dbReference>
<evidence type="ECO:0000256" key="4">
    <source>
        <dbReference type="ARBA" id="ARBA00023054"/>
    </source>
</evidence>
<comment type="caution">
    <text evidence="13">The sequence shown here is derived from an EMBL/GenBank/DDBJ whole genome shotgun (WGS) entry which is preliminary data.</text>
</comment>
<evidence type="ECO:0000313" key="13">
    <source>
        <dbReference type="EMBL" id="KAI9262125.1"/>
    </source>
</evidence>
<dbReference type="GO" id="GO:0016459">
    <property type="term" value="C:myosin complex"/>
    <property type="evidence" value="ECO:0007669"/>
    <property type="project" value="UniProtKB-KW"/>
</dbReference>
<keyword evidence="2 8" id="KW-0547">Nucleotide-binding</keyword>
<dbReference type="GO" id="GO:0051015">
    <property type="term" value="F:actin filament binding"/>
    <property type="evidence" value="ECO:0007669"/>
    <property type="project" value="InterPro"/>
</dbReference>
<dbReference type="InterPro" id="IPR027417">
    <property type="entry name" value="P-loop_NTPase"/>
</dbReference>
<comment type="similarity">
    <text evidence="1 8">Belongs to the TRAFAC class myosin-kinesin ATPase superfamily. Myosin family.</text>
</comment>
<keyword evidence="6 8" id="KW-0505">Motor protein</keyword>
<evidence type="ECO:0000259" key="12">
    <source>
        <dbReference type="PROSITE" id="PS51844"/>
    </source>
</evidence>
<dbReference type="FunFam" id="3.40.850.10:FF:000101">
    <property type="entry name" value="Slow myosin heavy chain 2"/>
    <property type="match status" value="1"/>
</dbReference>
<keyword evidence="4 9" id="KW-0175">Coiled coil</keyword>
<dbReference type="PRINTS" id="PR00193">
    <property type="entry name" value="MYOSINHEAVY"/>
</dbReference>
<dbReference type="PANTHER" id="PTHR13140">
    <property type="entry name" value="MYOSIN"/>
    <property type="match status" value="1"/>
</dbReference>
<dbReference type="Gene3D" id="1.10.10.820">
    <property type="match status" value="1"/>
</dbReference>
<dbReference type="InterPro" id="IPR004009">
    <property type="entry name" value="SH3_Myosin"/>
</dbReference>
<evidence type="ECO:0000256" key="6">
    <source>
        <dbReference type="ARBA" id="ARBA00023175"/>
    </source>
</evidence>
<dbReference type="FunFam" id="1.10.10.820:FF:000001">
    <property type="entry name" value="Myosin heavy chain"/>
    <property type="match status" value="1"/>
</dbReference>
<dbReference type="GO" id="GO:0016020">
    <property type="term" value="C:membrane"/>
    <property type="evidence" value="ECO:0007669"/>
    <property type="project" value="TreeGrafter"/>
</dbReference>
<feature type="domain" description="Myosin motor" evidence="11">
    <location>
        <begin position="105"/>
        <end position="802"/>
    </location>
</feature>
<reference evidence="13" key="2">
    <citation type="submission" date="2023-02" db="EMBL/GenBank/DDBJ databases">
        <authorList>
            <consortium name="DOE Joint Genome Institute"/>
            <person name="Mondo S.J."/>
            <person name="Chang Y."/>
            <person name="Wang Y."/>
            <person name="Ahrendt S."/>
            <person name="Andreopoulos W."/>
            <person name="Barry K."/>
            <person name="Beard J."/>
            <person name="Benny G.L."/>
            <person name="Blankenship S."/>
            <person name="Bonito G."/>
            <person name="Cuomo C."/>
            <person name="Desiro A."/>
            <person name="Gervers K.A."/>
            <person name="Hundley H."/>
            <person name="Kuo A."/>
            <person name="LaButti K."/>
            <person name="Lang B.F."/>
            <person name="Lipzen A."/>
            <person name="O'Donnell K."/>
            <person name="Pangilinan J."/>
            <person name="Reynolds N."/>
            <person name="Sandor L."/>
            <person name="Smith M.W."/>
            <person name="Tsang A."/>
            <person name="Grigoriev I.V."/>
            <person name="Stajich J.E."/>
            <person name="Spatafora J.W."/>
        </authorList>
    </citation>
    <scope>NUCLEOTIDE SEQUENCE</scope>
    <source>
        <strain evidence="13">RSA 2281</strain>
    </source>
</reference>
<dbReference type="CDD" id="cd01377">
    <property type="entry name" value="MYSc_class_II"/>
    <property type="match status" value="1"/>
</dbReference>
<dbReference type="GO" id="GO:0007015">
    <property type="term" value="P:actin filament organization"/>
    <property type="evidence" value="ECO:0007669"/>
    <property type="project" value="TreeGrafter"/>
</dbReference>
<keyword evidence="7 8" id="KW-0009">Actin-binding</keyword>
<feature type="domain" description="Myosin N-terminal SH3-like" evidence="12">
    <location>
        <begin position="52"/>
        <end position="101"/>
    </location>
</feature>
<dbReference type="PROSITE" id="PS51456">
    <property type="entry name" value="MYOSIN_MOTOR"/>
    <property type="match status" value="1"/>
</dbReference>
<feature type="compositionally biased region" description="Low complexity" evidence="10">
    <location>
        <begin position="1"/>
        <end position="18"/>
    </location>
</feature>
<dbReference type="Pfam" id="PF02736">
    <property type="entry name" value="Myosin_N"/>
    <property type="match status" value="1"/>
</dbReference>
<evidence type="ECO:0000256" key="8">
    <source>
        <dbReference type="PROSITE-ProRule" id="PRU00782"/>
    </source>
</evidence>
<dbReference type="SUPFAM" id="SSF52540">
    <property type="entry name" value="P-loop containing nucleoside triphosphate hydrolases"/>
    <property type="match status" value="1"/>
</dbReference>
<accession>A0AAD5JZI1</accession>
<name>A0AAD5JZI1_9FUNG</name>
<dbReference type="GO" id="GO:0005737">
    <property type="term" value="C:cytoplasm"/>
    <property type="evidence" value="ECO:0007669"/>
    <property type="project" value="TreeGrafter"/>
</dbReference>
<feature type="binding site" evidence="8">
    <location>
        <begin position="200"/>
        <end position="207"/>
    </location>
    <ligand>
        <name>ATP</name>
        <dbReference type="ChEBI" id="CHEBI:30616"/>
    </ligand>
</feature>
<evidence type="ECO:0000256" key="2">
    <source>
        <dbReference type="ARBA" id="ARBA00022741"/>
    </source>
</evidence>
<evidence type="ECO:0000256" key="5">
    <source>
        <dbReference type="ARBA" id="ARBA00023123"/>
    </source>
</evidence>
<proteinExistence type="inferred from homology"/>
<dbReference type="Pfam" id="PF00063">
    <property type="entry name" value="Myosin_head"/>
    <property type="match status" value="1"/>
</dbReference>
<evidence type="ECO:0000256" key="1">
    <source>
        <dbReference type="ARBA" id="ARBA00008314"/>
    </source>
</evidence>
<evidence type="ECO:0000259" key="11">
    <source>
        <dbReference type="PROSITE" id="PS51456"/>
    </source>
</evidence>
<dbReference type="GO" id="GO:0005524">
    <property type="term" value="F:ATP binding"/>
    <property type="evidence" value="ECO:0007669"/>
    <property type="project" value="UniProtKB-UniRule"/>
</dbReference>
<dbReference type="GO" id="GO:0016787">
    <property type="term" value="F:hydrolase activity"/>
    <property type="evidence" value="ECO:0007669"/>
    <property type="project" value="UniProtKB-KW"/>
</dbReference>
<dbReference type="InterPro" id="IPR008989">
    <property type="entry name" value="Myosin_S1_N"/>
</dbReference>
<dbReference type="PANTHER" id="PTHR13140:SF857">
    <property type="entry name" value="MYOSIN-11"/>
    <property type="match status" value="1"/>
</dbReference>
<keyword evidence="3 8" id="KW-0067">ATP-binding</keyword>
<protein>
    <submittedName>
        <fullName evidence="13">P-loop containing nucleoside triphosphate hydrolase protein</fullName>
    </submittedName>
</protein>
<feature type="region of interest" description="Disordered" evidence="10">
    <location>
        <begin position="1"/>
        <end position="22"/>
    </location>
</feature>
<gene>
    <name evidence="13" type="ORF">BDA99DRAFT_438538</name>
</gene>
<dbReference type="GO" id="GO:0000146">
    <property type="term" value="F:microfilament motor activity"/>
    <property type="evidence" value="ECO:0007669"/>
    <property type="project" value="TreeGrafter"/>
</dbReference>
<sequence length="1049" mass="121489">MITVESSSPSLPRSNNNGGPIGGTFVHRNGADVFIHDRIDNVQDAVDQALFNEKRWVWVEDEKHGFVEAQIIQDDGKQYEVQLKGGEIRYLSVEKIYYMNPPKFDRVSDMAELTHLNEPAVVHNLTSRYRHNEIYASTYSGLFLVAVNPYRKLPIYTDEYIQSYKGRRRGELPPHIYAVAEEAYRDMAHGKNDQTILITGESGAGKTENTKIVIQYLAAVGNTAIRSRIEQQILQANPILEAFGNAQTIRNNNSSRFGKYIRINFNSQAQICGAEIEWYLLEKSRVHGQSPSERNYHIFYQLLNGDESIKEKLLLGGKTAHDYNFTKDSNMTIDGIDDAKDFEKLVKSMEIMGLSEEEQFDYFRIIAAVLHIGNLSVSRDFGFDRSDVHIEPLCHLLGVAPQEFRNSFLGPRIKAGPEWVRKGISQEQLRFNVVALAKALYERNFSSLVDRINQGLDGVKSMGEQHHYIGVLDIAGFEIFEVNSFEQLCINYTNEKLQQFFNHSMFILEQSQYRAENIDWEYIDFGLDLKPTIDLIESIRPSGILSTVEEQCYVPRGCDKKMLHYLNNTWGNKKNNSSGKYEMSRFDDDSFIVKHYAGKVKYYTKGWVEKNKDPLNEDVTRLLARSSNAYVARLFKDYLYKGTSDEPTVGLDGTLSKPTRLRQGSGSFRTVGQRHRQQLAVLMTHLGASSPRFIRCILPNSHKRAGEINTPLVLDQLRCNGVLEGIRICRKGFPNRMAFEDFRKRFQILYPDDFPLNKFMYGRKACELLLDKMALDPELFRIGVSKVFFKATALAELEEVRNRHLATYMTGFQAMCRRYIARQRMTRVARQTEAIRVIQRNARIYVTLREWPWWKIYSKVRSMGEAMKDDIIIEEQGQKIHQQEKQINEQTHQIQDLMTQYQNLTIEYKGSTDTVTRQEAMIQEFEESKRALIEKLDMCEEEMEKITKQSEAQANMIARLHQDIKECNEENEQWVTQYKGLQNTHETVSARVEYLENENERLLKEKKQEEKLKKEDVDAMRKELEELKKSSETQILALKVKIYSYCLIG</sequence>
<dbReference type="Proteomes" id="UP001209540">
    <property type="component" value="Unassembled WGS sequence"/>
</dbReference>
<feature type="region of interest" description="Actin-binding" evidence="8">
    <location>
        <begin position="679"/>
        <end position="701"/>
    </location>
</feature>
<keyword evidence="13" id="KW-0378">Hydrolase</keyword>
<evidence type="ECO:0000256" key="7">
    <source>
        <dbReference type="ARBA" id="ARBA00023203"/>
    </source>
</evidence>
<evidence type="ECO:0000256" key="9">
    <source>
        <dbReference type="SAM" id="Coils"/>
    </source>
</evidence>
<dbReference type="InterPro" id="IPR001609">
    <property type="entry name" value="Myosin_head_motor_dom-like"/>
</dbReference>
<dbReference type="Gene3D" id="1.20.120.720">
    <property type="entry name" value="Myosin VI head, motor domain, U50 subdomain"/>
    <property type="match status" value="1"/>
</dbReference>
<dbReference type="AlphaFoldDB" id="A0AAD5JZI1"/>
<organism evidence="13 14">
    <name type="scientific">Phascolomyces articulosus</name>
    <dbReference type="NCBI Taxonomy" id="60185"/>
    <lineage>
        <taxon>Eukaryota</taxon>
        <taxon>Fungi</taxon>
        <taxon>Fungi incertae sedis</taxon>
        <taxon>Mucoromycota</taxon>
        <taxon>Mucoromycotina</taxon>
        <taxon>Mucoromycetes</taxon>
        <taxon>Mucorales</taxon>
        <taxon>Lichtheimiaceae</taxon>
        <taxon>Phascolomyces</taxon>
    </lineage>
</organism>
<dbReference type="Gene3D" id="2.30.30.360">
    <property type="entry name" value="Myosin S1 fragment, N-terminal"/>
    <property type="match status" value="1"/>
</dbReference>
<feature type="coiled-coil region" evidence="9">
    <location>
        <begin position="873"/>
        <end position="1041"/>
    </location>
</feature>
<dbReference type="PROSITE" id="PS51844">
    <property type="entry name" value="SH3_LIKE"/>
    <property type="match status" value="1"/>
</dbReference>
<dbReference type="Gene3D" id="1.20.58.530">
    <property type="match status" value="1"/>
</dbReference>
<dbReference type="Gene3D" id="1.20.5.4820">
    <property type="match status" value="1"/>
</dbReference>
<keyword evidence="14" id="KW-1185">Reference proteome</keyword>
<dbReference type="Gene3D" id="3.40.850.10">
    <property type="entry name" value="Kinesin motor domain"/>
    <property type="match status" value="1"/>
</dbReference>